<dbReference type="Pfam" id="PF06961">
    <property type="entry name" value="DUF1294"/>
    <property type="match status" value="1"/>
</dbReference>
<dbReference type="RefSeq" id="WP_007157874.1">
    <property type="nucleotide sequence ID" value="NZ_CAUQIH010000002.1"/>
</dbReference>
<keyword evidence="1" id="KW-1133">Transmembrane helix</keyword>
<accession>A0A7W9SEN9</accession>
<protein>
    <submittedName>
        <fullName evidence="2">Uncharacterized membrane protein YsdA (DUF1294 family)</fullName>
    </submittedName>
</protein>
<dbReference type="Proteomes" id="UP000522163">
    <property type="component" value="Unassembled WGS sequence"/>
</dbReference>
<evidence type="ECO:0000313" key="2">
    <source>
        <dbReference type="EMBL" id="MBB6040769.1"/>
    </source>
</evidence>
<keyword evidence="1" id="KW-0812">Transmembrane</keyword>
<comment type="caution">
    <text evidence="2">The sequence shown here is derived from an EMBL/GenBank/DDBJ whole genome shotgun (WGS) entry which is preliminary data.</text>
</comment>
<dbReference type="InterPro" id="IPR010718">
    <property type="entry name" value="DUF1294"/>
</dbReference>
<keyword evidence="1" id="KW-0472">Membrane</keyword>
<name>A0A7W9SEN9_9FIRM</name>
<feature type="transmembrane region" description="Helical" evidence="1">
    <location>
        <begin position="52"/>
        <end position="70"/>
    </location>
</feature>
<dbReference type="EMBL" id="JACHHH010000003">
    <property type="protein sequence ID" value="MBB6040769.1"/>
    <property type="molecule type" value="Genomic_DNA"/>
</dbReference>
<feature type="transmembrane region" description="Helical" evidence="1">
    <location>
        <begin position="77"/>
        <end position="95"/>
    </location>
</feature>
<feature type="transmembrane region" description="Helical" evidence="1">
    <location>
        <begin position="12"/>
        <end position="32"/>
    </location>
</feature>
<proteinExistence type="predicted"/>
<dbReference type="GeneID" id="85014292"/>
<evidence type="ECO:0000256" key="1">
    <source>
        <dbReference type="SAM" id="Phobius"/>
    </source>
</evidence>
<evidence type="ECO:0000313" key="3">
    <source>
        <dbReference type="Proteomes" id="UP000522163"/>
    </source>
</evidence>
<organism evidence="2 3">
    <name type="scientific">Oribacterium sinus</name>
    <dbReference type="NCBI Taxonomy" id="237576"/>
    <lineage>
        <taxon>Bacteria</taxon>
        <taxon>Bacillati</taxon>
        <taxon>Bacillota</taxon>
        <taxon>Clostridia</taxon>
        <taxon>Lachnospirales</taxon>
        <taxon>Lachnospiraceae</taxon>
        <taxon>Oribacterium</taxon>
    </lineage>
</organism>
<dbReference type="AlphaFoldDB" id="A0A7W9SEN9"/>
<sequence length="98" mass="11202">MEKELLQSILELGGKGLLLYLLGINILCFLSFAYDKWQAIHRGWRVPEKVLLGQAFLGGALGGILGMYLCRHKTRKPRFLVLMPVALLLWIYLIFGRK</sequence>
<gene>
    <name evidence="2" type="ORF">HNQ46_000732</name>
</gene>
<reference evidence="2 3" key="1">
    <citation type="submission" date="2020-08" db="EMBL/GenBank/DDBJ databases">
        <title>Genomic Encyclopedia of Type Strains, Phase IV (KMG-IV): sequencing the most valuable type-strain genomes for metagenomic binning, comparative biology and taxonomic classification.</title>
        <authorList>
            <person name="Goeker M."/>
        </authorList>
    </citation>
    <scope>NUCLEOTIDE SEQUENCE [LARGE SCALE GENOMIC DNA]</scope>
    <source>
        <strain evidence="2 3">DSM 17245</strain>
    </source>
</reference>